<protein>
    <submittedName>
        <fullName evidence="2">Uncharacterized protein</fullName>
    </submittedName>
</protein>
<dbReference type="EMBL" id="UXAT02000017">
    <property type="protein sequence ID" value="VUX46546.1"/>
    <property type="molecule type" value="Genomic_DNA"/>
</dbReference>
<evidence type="ECO:0000313" key="2">
    <source>
        <dbReference type="EMBL" id="VUX46546.1"/>
    </source>
</evidence>
<dbReference type="Proteomes" id="UP000326641">
    <property type="component" value="Unassembled WGS sequence"/>
</dbReference>
<reference evidence="2" key="1">
    <citation type="submission" date="2018-11" db="EMBL/GenBank/DDBJ databases">
        <authorList>
            <person name="Onetto C."/>
        </authorList>
    </citation>
    <scope>NUCLEOTIDE SEQUENCE [LARGE SCALE GENOMIC DNA]</scope>
</reference>
<evidence type="ECO:0000313" key="3">
    <source>
        <dbReference type="Proteomes" id="UP000326641"/>
    </source>
</evidence>
<sequence>MVAQAGPGMRRILDDELVSPGATVKDVGAVTAVTGPDLIVARPAEDGVYGIGAIVLGLNFDFCHLSYFFYYFSVLIFIWLTISIIIRG</sequence>
<keyword evidence="1" id="KW-1133">Transmembrane helix</keyword>
<keyword evidence="3" id="KW-1185">Reference proteome</keyword>
<dbReference type="AlphaFoldDB" id="A0A564WDK7"/>
<accession>A0A564WDK7</accession>
<name>A0A564WDK7_9PROT</name>
<feature type="transmembrane region" description="Helical" evidence="1">
    <location>
        <begin position="68"/>
        <end position="86"/>
    </location>
</feature>
<gene>
    <name evidence="2" type="ORF">DF3PA_240001</name>
</gene>
<comment type="caution">
    <text evidence="2">The sequence shown here is derived from an EMBL/GenBank/DDBJ whole genome shotgun (WGS) entry which is preliminary data.</text>
</comment>
<keyword evidence="1" id="KW-0472">Membrane</keyword>
<proteinExistence type="predicted"/>
<keyword evidence="1" id="KW-0812">Transmembrane</keyword>
<organism evidence="2 3">
    <name type="scientific">Candidatus Defluviicoccus seviourii</name>
    <dbReference type="NCBI Taxonomy" id="2565273"/>
    <lineage>
        <taxon>Bacteria</taxon>
        <taxon>Pseudomonadati</taxon>
        <taxon>Pseudomonadota</taxon>
        <taxon>Alphaproteobacteria</taxon>
        <taxon>Rhodospirillales</taxon>
        <taxon>Rhodospirillaceae</taxon>
        <taxon>Defluviicoccus</taxon>
    </lineage>
</organism>
<evidence type="ECO:0000256" key="1">
    <source>
        <dbReference type="SAM" id="Phobius"/>
    </source>
</evidence>